<dbReference type="Proteomes" id="UP000816034">
    <property type="component" value="Unassembled WGS sequence"/>
</dbReference>
<dbReference type="InterPro" id="IPR000909">
    <property type="entry name" value="PLipase_C_PInositol-sp_X_dom"/>
</dbReference>
<sequence>MTPRRPLHRPHIRTWPLTITTTAFACMFIVFSILEITNSLVHSFELLKVQHHHHHSPQQHHFEKSFHHDDNDEPLHLVMNQDFTPSFLRNLDSIEIPENIQRKLSHRDLKSLLQENDVPIASSLFSQDRHSIRSLIHHENVNIFSFDFLNCQTPLNNDLILNVQTPTLMVRMVNSQSWMKELSQEIGEIPMSQLKIPATHNSASYNVSSNQEYGVDVNYDSSMSLIPQMAKLFKMYGVNPMRIKQFVAPWFKNQECSILQQLKHGIRHLDLRLCKVENSETRNNKFWACHGLLSVTFSSIFEQVKQFHLENPFEVITLDINHIYGFTSQKDHLEFLNMTSEILGIDSVIDPSKFSTNSTLNSIWKESSSSRIFLFYNHQETTRKYASTYKLFPSSSLSTPWANKQQMPALYSEILTQLRARSNLHRRFVSQILLTPNLSMMVDGLFEKPKSVRQLAEMNYGSIPEWIKDNAPGSKLNVVNTDYYNLNGRKFITQIISQNFS</sequence>
<dbReference type="CDD" id="cd08587">
    <property type="entry name" value="PI-PLCXDc_like"/>
    <property type="match status" value="1"/>
</dbReference>
<accession>A0AA88H4F9</accession>
<proteinExistence type="predicted"/>
<keyword evidence="4" id="KW-1185">Reference proteome</keyword>
<dbReference type="GO" id="GO:0006629">
    <property type="term" value="P:lipid metabolic process"/>
    <property type="evidence" value="ECO:0007669"/>
    <property type="project" value="InterPro"/>
</dbReference>
<dbReference type="Gene3D" id="3.20.20.190">
    <property type="entry name" value="Phosphatidylinositol (PI) phosphodiesterase"/>
    <property type="match status" value="1"/>
</dbReference>
<dbReference type="AlphaFoldDB" id="A0AA88H4F9"/>
<dbReference type="InterPro" id="IPR051057">
    <property type="entry name" value="PI-PLC_domain"/>
</dbReference>
<evidence type="ECO:0000313" key="3">
    <source>
        <dbReference type="EMBL" id="KAG2392681.1"/>
    </source>
</evidence>
<comment type="caution">
    <text evidence="3">The sequence shown here is derived from an EMBL/GenBank/DDBJ whole genome shotgun (WGS) entry which is preliminary data.</text>
</comment>
<dbReference type="PANTHER" id="PTHR13593:SF103">
    <property type="entry name" value="RE10370P"/>
    <property type="match status" value="1"/>
</dbReference>
<evidence type="ECO:0000259" key="2">
    <source>
        <dbReference type="SMART" id="SM00148"/>
    </source>
</evidence>
<evidence type="ECO:0000256" key="1">
    <source>
        <dbReference type="SAM" id="Phobius"/>
    </source>
</evidence>
<dbReference type="PROSITE" id="PS51257">
    <property type="entry name" value="PROKAR_LIPOPROTEIN"/>
    <property type="match status" value="1"/>
</dbReference>
<organism evidence="3 4">
    <name type="scientific">Naegleria lovaniensis</name>
    <name type="common">Amoeba</name>
    <dbReference type="NCBI Taxonomy" id="51637"/>
    <lineage>
        <taxon>Eukaryota</taxon>
        <taxon>Discoba</taxon>
        <taxon>Heterolobosea</taxon>
        <taxon>Tetramitia</taxon>
        <taxon>Eutetramitia</taxon>
        <taxon>Vahlkampfiidae</taxon>
        <taxon>Naegleria</taxon>
    </lineage>
</organism>
<protein>
    <recommendedName>
        <fullName evidence="2">Phosphatidylinositol-specific phospholipase C X domain-containing protein</fullName>
    </recommendedName>
</protein>
<dbReference type="SUPFAM" id="SSF51695">
    <property type="entry name" value="PLC-like phosphodiesterases"/>
    <property type="match status" value="1"/>
</dbReference>
<evidence type="ECO:0000313" key="4">
    <source>
        <dbReference type="Proteomes" id="UP000816034"/>
    </source>
</evidence>
<name>A0AA88H4F9_NAELO</name>
<keyword evidence="1" id="KW-0812">Transmembrane</keyword>
<dbReference type="EMBL" id="PYSW02000004">
    <property type="protein sequence ID" value="KAG2392681.1"/>
    <property type="molecule type" value="Genomic_DNA"/>
</dbReference>
<dbReference type="PANTHER" id="PTHR13593">
    <property type="match status" value="1"/>
</dbReference>
<dbReference type="InterPro" id="IPR017946">
    <property type="entry name" value="PLC-like_Pdiesterase_TIM-brl"/>
</dbReference>
<keyword evidence="1" id="KW-0472">Membrane</keyword>
<feature type="domain" description="Phosphatidylinositol-specific phospholipase C X" evidence="2">
    <location>
        <begin position="185"/>
        <end position="377"/>
    </location>
</feature>
<dbReference type="RefSeq" id="XP_044554575.1">
    <property type="nucleotide sequence ID" value="XM_044687058.1"/>
</dbReference>
<feature type="transmembrane region" description="Helical" evidence="1">
    <location>
        <begin position="12"/>
        <end position="34"/>
    </location>
</feature>
<dbReference type="SMART" id="SM00148">
    <property type="entry name" value="PLCXc"/>
    <property type="match status" value="1"/>
</dbReference>
<dbReference type="GeneID" id="68103860"/>
<keyword evidence="1" id="KW-1133">Transmembrane helix</keyword>
<gene>
    <name evidence="3" type="ORF">C9374_011406</name>
</gene>
<reference evidence="3 4" key="1">
    <citation type="journal article" date="2018" name="BMC Genomics">
        <title>The genome of Naegleria lovaniensis, the basis for a comparative approach to unravel pathogenicity factors of the human pathogenic amoeba N. fowleri.</title>
        <authorList>
            <person name="Liechti N."/>
            <person name="Schurch N."/>
            <person name="Bruggmann R."/>
            <person name="Wittwer M."/>
        </authorList>
    </citation>
    <scope>NUCLEOTIDE SEQUENCE [LARGE SCALE GENOMIC DNA]</scope>
    <source>
        <strain evidence="3 4">ATCC 30569</strain>
    </source>
</reference>
<dbReference type="GO" id="GO:0008081">
    <property type="term" value="F:phosphoric diester hydrolase activity"/>
    <property type="evidence" value="ECO:0007669"/>
    <property type="project" value="InterPro"/>
</dbReference>